<reference evidence="2 3" key="2">
    <citation type="submission" date="2018-10" db="EMBL/GenBank/DDBJ databases">
        <authorList>
            <consortium name="Pathogen Informatics"/>
        </authorList>
    </citation>
    <scope>NUCLEOTIDE SEQUENCE [LARGE SCALE GENOMIC DNA]</scope>
</reference>
<dbReference type="AlphaFoldDB" id="A0A0N4V4X3"/>
<name>A0A0N4V4X3_ENTVE</name>
<gene>
    <name evidence="2" type="ORF">EVEC_LOCUS4879</name>
</gene>
<evidence type="ECO:0000313" key="3">
    <source>
        <dbReference type="Proteomes" id="UP000274131"/>
    </source>
</evidence>
<evidence type="ECO:0000256" key="1">
    <source>
        <dbReference type="SAM" id="MobiDB-lite"/>
    </source>
</evidence>
<accession>A0A0N4V4X3</accession>
<evidence type="ECO:0000313" key="4">
    <source>
        <dbReference type="WBParaSite" id="EVEC_0000522601-mRNA-1"/>
    </source>
</evidence>
<organism evidence="4">
    <name type="scientific">Enterobius vermicularis</name>
    <name type="common">Human pinworm</name>
    <dbReference type="NCBI Taxonomy" id="51028"/>
    <lineage>
        <taxon>Eukaryota</taxon>
        <taxon>Metazoa</taxon>
        <taxon>Ecdysozoa</taxon>
        <taxon>Nematoda</taxon>
        <taxon>Chromadorea</taxon>
        <taxon>Rhabditida</taxon>
        <taxon>Spirurina</taxon>
        <taxon>Oxyuridomorpha</taxon>
        <taxon>Oxyuroidea</taxon>
        <taxon>Oxyuridae</taxon>
        <taxon>Enterobius</taxon>
    </lineage>
</organism>
<proteinExistence type="predicted"/>
<dbReference type="EMBL" id="UXUI01007990">
    <property type="protein sequence ID" value="VDD90128.1"/>
    <property type="molecule type" value="Genomic_DNA"/>
</dbReference>
<dbReference type="InterPro" id="IPR038412">
    <property type="entry name" value="Pepsin-I3_sf"/>
</dbReference>
<protein>
    <submittedName>
        <fullName evidence="4">Pepsin-I3 domain-containing protein</fullName>
    </submittedName>
</protein>
<dbReference type="Proteomes" id="UP000274131">
    <property type="component" value="Unassembled WGS sequence"/>
</dbReference>
<reference evidence="4" key="1">
    <citation type="submission" date="2017-02" db="UniProtKB">
        <authorList>
            <consortium name="WormBaseParasite"/>
        </authorList>
    </citation>
    <scope>IDENTIFICATION</scope>
</reference>
<dbReference type="WBParaSite" id="EVEC_0000522601-mRNA-1">
    <property type="protein sequence ID" value="EVEC_0000522601-mRNA-1"/>
    <property type="gene ID" value="EVEC_0000522601"/>
</dbReference>
<dbReference type="Gene3D" id="3.30.1120.50">
    <property type="entry name" value="Pepsin inhibitor-3"/>
    <property type="match status" value="1"/>
</dbReference>
<sequence length="253" mass="29087">MVVAMFGDELTMEILLHSSLSSWAESRLYKFLITTVGIAYLVAVTHEFYTGTFTAEYSSSSSNLIEMRSNRYPFRNCKVLDGIHLYYNDMYIKELDVAEQTDLDIYRRKLQLWNRNLQDRIKTARHCEARQVSSSLNCDILVEVSNGALRDRGFYLDKCGDEIIELDLHKAAMEDIQKEMDSFSKKMQITIDHDFGNNFNGENMDQMDSKDFFKSVSFSDHQNSVHPQSLSKSVAAKPPMSSTFPRSPSFCDL</sequence>
<keyword evidence="3" id="KW-1185">Reference proteome</keyword>
<evidence type="ECO:0000313" key="2">
    <source>
        <dbReference type="EMBL" id="VDD90128.1"/>
    </source>
</evidence>
<feature type="region of interest" description="Disordered" evidence="1">
    <location>
        <begin position="224"/>
        <end position="248"/>
    </location>
</feature>